<name>A0A6H0S7X5_9MYCO</name>
<gene>
    <name evidence="1" type="ORF">EXE63_22065</name>
</gene>
<dbReference type="KEGG" id="mfre:EXE63_22065"/>
<accession>A0A6H0S7X5</accession>
<protein>
    <recommendedName>
        <fullName evidence="3">Glycosyltransferase 2-like domain-containing protein</fullName>
    </recommendedName>
</protein>
<dbReference type="EMBL" id="CP038799">
    <property type="protein sequence ID" value="QIV83266.1"/>
    <property type="molecule type" value="Genomic_DNA"/>
</dbReference>
<proteinExistence type="predicted"/>
<sequence>MWDKGTKVGIGLIAAREFGPEYVMQVDADDFVHRDLVSFVNSHHGHPGWVLKRGVMYSPPATATRCSANCSASAVASSSLL</sequence>
<dbReference type="Proteomes" id="UP000501849">
    <property type="component" value="Chromosome"/>
</dbReference>
<dbReference type="AlphaFoldDB" id="A0A6H0S7X5"/>
<reference evidence="1 2" key="1">
    <citation type="submission" date="2019-04" db="EMBL/GenBank/DDBJ databases">
        <title>Draft, Whole-Genome Sequence of the Anthracene-degrading Mycobacterium frederiksbergense LB501T, Isolated from a Polycyclic Aromatic Hydrocarbon (PAH)-Contaminated Soil.</title>
        <authorList>
            <person name="Augelletti F."/>
        </authorList>
    </citation>
    <scope>NUCLEOTIDE SEQUENCE [LARGE SCALE GENOMIC DNA]</scope>
    <source>
        <strain evidence="1 2">LB 501T</strain>
    </source>
</reference>
<keyword evidence="2" id="KW-1185">Reference proteome</keyword>
<evidence type="ECO:0000313" key="1">
    <source>
        <dbReference type="EMBL" id="QIV83266.1"/>
    </source>
</evidence>
<organism evidence="1 2">
    <name type="scientific">Mycolicibacterium frederiksbergense</name>
    <dbReference type="NCBI Taxonomy" id="117567"/>
    <lineage>
        <taxon>Bacteria</taxon>
        <taxon>Bacillati</taxon>
        <taxon>Actinomycetota</taxon>
        <taxon>Actinomycetes</taxon>
        <taxon>Mycobacteriales</taxon>
        <taxon>Mycobacteriaceae</taxon>
        <taxon>Mycolicibacterium</taxon>
    </lineage>
</organism>
<evidence type="ECO:0000313" key="2">
    <source>
        <dbReference type="Proteomes" id="UP000501849"/>
    </source>
</evidence>
<evidence type="ECO:0008006" key="3">
    <source>
        <dbReference type="Google" id="ProtNLM"/>
    </source>
</evidence>
<dbReference type="RefSeq" id="WP_168143677.1">
    <property type="nucleotide sequence ID" value="NZ_CBCSDT010000105.1"/>
</dbReference>